<comment type="caution">
    <text evidence="9">The sequence shown here is derived from an EMBL/GenBank/DDBJ whole genome shotgun (WGS) entry which is preliminary data.</text>
</comment>
<evidence type="ECO:0008006" key="12">
    <source>
        <dbReference type="Google" id="ProtNLM"/>
    </source>
</evidence>
<proteinExistence type="inferred from homology"/>
<keyword evidence="11" id="KW-1185">Reference proteome</keyword>
<keyword evidence="5" id="KW-0732">Signal</keyword>
<evidence type="ECO:0000313" key="9">
    <source>
        <dbReference type="EMBL" id="KAK0151360.1"/>
    </source>
</evidence>
<dbReference type="PANTHER" id="PTHR15536:SF1">
    <property type="entry name" value="TACHYKININ-3"/>
    <property type="match status" value="1"/>
</dbReference>
<evidence type="ECO:0000256" key="6">
    <source>
        <dbReference type="ARBA" id="ARBA00022815"/>
    </source>
</evidence>
<evidence type="ECO:0000256" key="8">
    <source>
        <dbReference type="ARBA" id="ARBA00045164"/>
    </source>
</evidence>
<organism evidence="9 11">
    <name type="scientific">Merluccius polli</name>
    <name type="common">Benguela hake</name>
    <name type="synonym">Merluccius cadenati</name>
    <dbReference type="NCBI Taxonomy" id="89951"/>
    <lineage>
        <taxon>Eukaryota</taxon>
        <taxon>Metazoa</taxon>
        <taxon>Chordata</taxon>
        <taxon>Craniata</taxon>
        <taxon>Vertebrata</taxon>
        <taxon>Euteleostomi</taxon>
        <taxon>Actinopterygii</taxon>
        <taxon>Neopterygii</taxon>
        <taxon>Teleostei</taxon>
        <taxon>Neoteleostei</taxon>
        <taxon>Acanthomorphata</taxon>
        <taxon>Zeiogadaria</taxon>
        <taxon>Gadariae</taxon>
        <taxon>Gadiformes</taxon>
        <taxon>Gadoidei</taxon>
        <taxon>Merlucciidae</taxon>
        <taxon>Merluccius</taxon>
    </lineage>
</organism>
<dbReference type="EMBL" id="JAOPHQ010001258">
    <property type="protein sequence ID" value="KAK0151360.1"/>
    <property type="molecule type" value="Genomic_DNA"/>
</dbReference>
<evidence type="ECO:0000256" key="5">
    <source>
        <dbReference type="ARBA" id="ARBA00022729"/>
    </source>
</evidence>
<comment type="similarity">
    <text evidence="2">Belongs to the tachykinin family.</text>
</comment>
<dbReference type="EMBL" id="JAOPHQ010000077">
    <property type="protein sequence ID" value="KAK0155854.1"/>
    <property type="molecule type" value="Genomic_DNA"/>
</dbReference>
<protein>
    <recommendedName>
        <fullName evidence="12">Neurokinin-B</fullName>
    </recommendedName>
</protein>
<dbReference type="Proteomes" id="UP001174136">
    <property type="component" value="Unassembled WGS sequence"/>
</dbReference>
<keyword evidence="3" id="KW-0964">Secreted</keyword>
<dbReference type="PANTHER" id="PTHR15536">
    <property type="entry name" value="TACHYKININ-3"/>
    <property type="match status" value="1"/>
</dbReference>
<gene>
    <name evidence="10" type="ORF">N1851_001646</name>
    <name evidence="9" type="ORF">N1851_007348</name>
</gene>
<evidence type="ECO:0000256" key="2">
    <source>
        <dbReference type="ARBA" id="ARBA00007518"/>
    </source>
</evidence>
<keyword evidence="7" id="KW-0527">Neuropeptide</keyword>
<reference evidence="9" key="1">
    <citation type="journal article" date="2023" name="Front. Mar. Sci.">
        <title>A new Merluccius polli reference genome to investigate the effects of global change in West African waters.</title>
        <authorList>
            <person name="Mateo J.L."/>
            <person name="Blanco-Fernandez C."/>
            <person name="Garcia-Vazquez E."/>
            <person name="Machado-Schiaffino G."/>
        </authorList>
    </citation>
    <scope>NUCLEOTIDE SEQUENCE</scope>
    <source>
        <strain evidence="9">C29</strain>
        <tissue evidence="9">Fin</tissue>
    </source>
</reference>
<dbReference type="GO" id="GO:0045777">
    <property type="term" value="P:positive regulation of blood pressure"/>
    <property type="evidence" value="ECO:0007669"/>
    <property type="project" value="TreeGrafter"/>
</dbReference>
<keyword evidence="6" id="KW-0027">Amidation</keyword>
<evidence type="ECO:0000256" key="4">
    <source>
        <dbReference type="ARBA" id="ARBA00022685"/>
    </source>
</evidence>
<dbReference type="InterPro" id="IPR013055">
    <property type="entry name" value="Tachy_Neuro_lke_CS"/>
</dbReference>
<dbReference type="InterPro" id="IPR003635">
    <property type="entry name" value="Neurokinin-B/TAC3"/>
</dbReference>
<evidence type="ECO:0000313" key="10">
    <source>
        <dbReference type="EMBL" id="KAK0155854.1"/>
    </source>
</evidence>
<sequence>MRLLGTNLPCRNTEYGEVQQDLLLTQSSPGLTAGPAALCTHPASTQLSAQQKAGSAKKMRIRLVLVTLFLLMKLRCTQSRCEEEPGSRRPLSDPSLVKQRNIVRRYSDLDYDSFVGLMGRRSTEGEMHDIFVGLMGRRDSETDRPNGLWRKTSPERRGVFLKKCRLRAIKSRRALGPGGGSAGRAPGSRRLIAGPVAVGPQGIPGVSCHHAHLLQTLAQRQVLHWGGVCAHAGPKALHESPEGLFAQHVARPAAHVALLGVGLEALAEVDGLLRRVVGQSPAQVLQHHKGVIVRLEEPVGPVGVALVDVVESSDGLAVQLVPTLLGPQAHRGEVGVGHGAHEQHHVAVAGPGGLHVAGPGAQVHRSALSSGATGHGLLVIRTDQPSRVGTDVIRGSADK</sequence>
<comment type="function">
    <text evidence="8">Tachykinins are active peptides which excite neurons, evoke behavioral responses, are potent vasodilators and secretagogues, and contract (directly or indirectly) many smooth muscles. Is a critical central regulator of gonadal function.</text>
</comment>
<dbReference type="GO" id="GO:0007218">
    <property type="term" value="P:neuropeptide signaling pathway"/>
    <property type="evidence" value="ECO:0007669"/>
    <property type="project" value="UniProtKB-KW"/>
</dbReference>
<evidence type="ECO:0000256" key="3">
    <source>
        <dbReference type="ARBA" id="ARBA00022525"/>
    </source>
</evidence>
<accession>A0AA47N3T7</accession>
<keyword evidence="4" id="KW-0165">Cleavage on pair of basic residues</keyword>
<evidence type="ECO:0000256" key="7">
    <source>
        <dbReference type="ARBA" id="ARBA00023320"/>
    </source>
</evidence>
<comment type="subcellular location">
    <subcellularLocation>
        <location evidence="1">Secreted</location>
    </subcellularLocation>
</comment>
<evidence type="ECO:0000256" key="1">
    <source>
        <dbReference type="ARBA" id="ARBA00004613"/>
    </source>
</evidence>
<dbReference type="GO" id="GO:0007217">
    <property type="term" value="P:tachykinin receptor signaling pathway"/>
    <property type="evidence" value="ECO:0007669"/>
    <property type="project" value="InterPro"/>
</dbReference>
<evidence type="ECO:0000313" key="11">
    <source>
        <dbReference type="Proteomes" id="UP001174136"/>
    </source>
</evidence>
<dbReference type="AlphaFoldDB" id="A0AA47N3T7"/>
<name>A0AA47N3T7_MERPO</name>
<dbReference type="GO" id="GO:0005576">
    <property type="term" value="C:extracellular region"/>
    <property type="evidence" value="ECO:0007669"/>
    <property type="project" value="UniProtKB-SubCell"/>
</dbReference>
<dbReference type="PROSITE" id="PS00267">
    <property type="entry name" value="TACHYKININ"/>
    <property type="match status" value="1"/>
</dbReference>